<dbReference type="GO" id="GO:0008137">
    <property type="term" value="F:NADH dehydrogenase (ubiquinone) activity"/>
    <property type="evidence" value="ECO:0007669"/>
    <property type="project" value="InterPro"/>
</dbReference>
<feature type="transmembrane region" description="Helical" evidence="8">
    <location>
        <begin position="249"/>
        <end position="270"/>
    </location>
</feature>
<dbReference type="InterPro" id="IPR050586">
    <property type="entry name" value="CPA3_Na-H_Antiporter_D"/>
</dbReference>
<evidence type="ECO:0000256" key="8">
    <source>
        <dbReference type="SAM" id="Phobius"/>
    </source>
</evidence>
<evidence type="ECO:0000256" key="7">
    <source>
        <dbReference type="RuleBase" id="RU000320"/>
    </source>
</evidence>
<sequence length="493" mass="53060">MSLPLPWSFPSPEAALVWIIFIPILGALLYFLVGRNTPPWLVLSGVFLLWGLALLQITGALTGSEAVQTNLGGWEPPLGIALYADGLSALMLWLTWLAGGGVGLYSLGYWRERTYRQYLFWCAFYILMGSLNALFVSADIFNLYITLELLTFGSIALISLAATTQAFHSGMRYLLYAMVGSIVYLLGVALAYGGAGTLNVFMLGSQMDMGQPYAMLSLVLMSGGLLVKAAIFPLHFWLPPAHSSAPAPVSALLSALVVKGALYLLIRLWFWPYSELSGFAISQILGGLGGAAVIYGSLQALRQDRIKLIVAYSTVAQLGYMMLIFPLLINAAWQGALYQVLSHGVAKAALFLAVGNIIFINGNDRLDGLRSLHPHLSLTLFAFAMAAVSIMGLPPSGGFLAKWLLLQGALEMGQWWWALLMFAGGLLSAGYFFRIFRVTFSRGDSTDKEACQVQASAPRLPLTMSGAPLVLAVIAIGLGFAGVPILHMTGGMP</sequence>
<name>A0A7W7Y4R5_9BACT</name>
<dbReference type="PANTHER" id="PTHR42703:SF1">
    <property type="entry name" value="NA(+)_H(+) ANTIPORTER SUBUNIT D1"/>
    <property type="match status" value="1"/>
</dbReference>
<evidence type="ECO:0000313" key="10">
    <source>
        <dbReference type="EMBL" id="MBB5022073.1"/>
    </source>
</evidence>
<dbReference type="GO" id="GO:0016829">
    <property type="term" value="F:lyase activity"/>
    <property type="evidence" value="ECO:0007669"/>
    <property type="project" value="UniProtKB-KW"/>
</dbReference>
<evidence type="ECO:0000256" key="2">
    <source>
        <dbReference type="ARBA" id="ARBA00005346"/>
    </source>
</evidence>
<organism evidence="10 11">
    <name type="scientific">Desulfurispira natronophila</name>
    <dbReference type="NCBI Taxonomy" id="682562"/>
    <lineage>
        <taxon>Bacteria</taxon>
        <taxon>Pseudomonadati</taxon>
        <taxon>Chrysiogenota</taxon>
        <taxon>Chrysiogenia</taxon>
        <taxon>Chrysiogenales</taxon>
        <taxon>Chrysiogenaceae</taxon>
        <taxon>Desulfurispira</taxon>
    </lineage>
</organism>
<dbReference type="PANTHER" id="PTHR42703">
    <property type="entry name" value="NADH DEHYDROGENASE"/>
    <property type="match status" value="1"/>
</dbReference>
<reference evidence="10 11" key="1">
    <citation type="submission" date="2020-08" db="EMBL/GenBank/DDBJ databases">
        <title>Genomic Encyclopedia of Type Strains, Phase IV (KMG-IV): sequencing the most valuable type-strain genomes for metagenomic binning, comparative biology and taxonomic classification.</title>
        <authorList>
            <person name="Goeker M."/>
        </authorList>
    </citation>
    <scope>NUCLEOTIDE SEQUENCE [LARGE SCALE GENOMIC DNA]</scope>
    <source>
        <strain evidence="10 11">DSM 22071</strain>
    </source>
</reference>
<feature type="transmembrane region" description="Helical" evidence="8">
    <location>
        <begin position="40"/>
        <end position="61"/>
    </location>
</feature>
<dbReference type="InterPro" id="IPR001750">
    <property type="entry name" value="ND/Mrp_TM"/>
</dbReference>
<accession>A0A7W7Y4R5</accession>
<dbReference type="GO" id="GO:0005886">
    <property type="term" value="C:plasma membrane"/>
    <property type="evidence" value="ECO:0007669"/>
    <property type="project" value="UniProtKB-SubCell"/>
</dbReference>
<dbReference type="RefSeq" id="WP_183731910.1">
    <property type="nucleotide sequence ID" value="NZ_JACHID010000007.1"/>
</dbReference>
<gene>
    <name evidence="10" type="ORF">HNR37_001390</name>
</gene>
<comment type="similarity">
    <text evidence="2">Belongs to the CPA3 antiporters (TC 2.A.63) subunit D family.</text>
</comment>
<evidence type="ECO:0000256" key="4">
    <source>
        <dbReference type="ARBA" id="ARBA00022692"/>
    </source>
</evidence>
<protein>
    <submittedName>
        <fullName evidence="10">Formate hydrogenlyase subunit 3/multisubunit Na+/H+ antiporter MnhD subunit</fullName>
    </submittedName>
</protein>
<keyword evidence="4 7" id="KW-0812">Transmembrane</keyword>
<keyword evidence="5 8" id="KW-1133">Transmembrane helix</keyword>
<feature type="transmembrane region" description="Helical" evidence="8">
    <location>
        <begin position="173"/>
        <end position="193"/>
    </location>
</feature>
<dbReference type="PRINTS" id="PR01437">
    <property type="entry name" value="NUOXDRDTASE4"/>
</dbReference>
<feature type="transmembrane region" description="Helical" evidence="8">
    <location>
        <begin position="372"/>
        <end position="394"/>
    </location>
</feature>
<feature type="transmembrane region" description="Helical" evidence="8">
    <location>
        <begin position="308"/>
        <end position="329"/>
    </location>
</feature>
<proteinExistence type="inferred from homology"/>
<evidence type="ECO:0000256" key="6">
    <source>
        <dbReference type="ARBA" id="ARBA00023136"/>
    </source>
</evidence>
<dbReference type="Proteomes" id="UP000528322">
    <property type="component" value="Unassembled WGS sequence"/>
</dbReference>
<feature type="transmembrane region" description="Helical" evidence="8">
    <location>
        <begin position="15"/>
        <end position="33"/>
    </location>
</feature>
<evidence type="ECO:0000256" key="3">
    <source>
        <dbReference type="ARBA" id="ARBA00022475"/>
    </source>
</evidence>
<feature type="transmembrane region" description="Helical" evidence="8">
    <location>
        <begin position="276"/>
        <end position="296"/>
    </location>
</feature>
<dbReference type="Pfam" id="PF00361">
    <property type="entry name" value="Proton_antipo_M"/>
    <property type="match status" value="1"/>
</dbReference>
<evidence type="ECO:0000259" key="9">
    <source>
        <dbReference type="Pfam" id="PF00361"/>
    </source>
</evidence>
<feature type="transmembrane region" description="Helical" evidence="8">
    <location>
        <begin position="341"/>
        <end position="360"/>
    </location>
</feature>
<comment type="subcellular location">
    <subcellularLocation>
        <location evidence="1">Cell membrane</location>
        <topology evidence="1">Multi-pass membrane protein</topology>
    </subcellularLocation>
    <subcellularLocation>
        <location evidence="7">Membrane</location>
        <topology evidence="7">Multi-pass membrane protein</topology>
    </subcellularLocation>
</comment>
<evidence type="ECO:0000256" key="1">
    <source>
        <dbReference type="ARBA" id="ARBA00004651"/>
    </source>
</evidence>
<keyword evidence="3" id="KW-1003">Cell membrane</keyword>
<keyword evidence="10" id="KW-0456">Lyase</keyword>
<keyword evidence="6 8" id="KW-0472">Membrane</keyword>
<dbReference type="InterPro" id="IPR003918">
    <property type="entry name" value="NADH_UbQ_OxRdtase"/>
</dbReference>
<dbReference type="EMBL" id="JACHID010000007">
    <property type="protein sequence ID" value="MBB5022073.1"/>
    <property type="molecule type" value="Genomic_DNA"/>
</dbReference>
<keyword evidence="11" id="KW-1185">Reference proteome</keyword>
<feature type="transmembrane region" description="Helical" evidence="8">
    <location>
        <begin position="141"/>
        <end position="161"/>
    </location>
</feature>
<evidence type="ECO:0000256" key="5">
    <source>
        <dbReference type="ARBA" id="ARBA00022989"/>
    </source>
</evidence>
<feature type="transmembrane region" description="Helical" evidence="8">
    <location>
        <begin position="469"/>
        <end position="487"/>
    </location>
</feature>
<dbReference type="AlphaFoldDB" id="A0A7W7Y4R5"/>
<feature type="transmembrane region" description="Helical" evidence="8">
    <location>
        <begin position="213"/>
        <end position="237"/>
    </location>
</feature>
<dbReference type="GO" id="GO:0042773">
    <property type="term" value="P:ATP synthesis coupled electron transport"/>
    <property type="evidence" value="ECO:0007669"/>
    <property type="project" value="InterPro"/>
</dbReference>
<feature type="transmembrane region" description="Helical" evidence="8">
    <location>
        <begin position="81"/>
        <end position="106"/>
    </location>
</feature>
<comment type="caution">
    <text evidence="10">The sequence shown here is derived from an EMBL/GenBank/DDBJ whole genome shotgun (WGS) entry which is preliminary data.</text>
</comment>
<feature type="domain" description="NADH:quinone oxidoreductase/Mrp antiporter transmembrane" evidence="9">
    <location>
        <begin position="137"/>
        <end position="425"/>
    </location>
</feature>
<feature type="transmembrane region" description="Helical" evidence="8">
    <location>
        <begin position="118"/>
        <end position="135"/>
    </location>
</feature>
<feature type="transmembrane region" description="Helical" evidence="8">
    <location>
        <begin position="414"/>
        <end position="433"/>
    </location>
</feature>
<evidence type="ECO:0000313" key="11">
    <source>
        <dbReference type="Proteomes" id="UP000528322"/>
    </source>
</evidence>